<protein>
    <submittedName>
        <fullName evidence="2">Uncharacterized protein</fullName>
    </submittedName>
</protein>
<keyword evidence="1" id="KW-0812">Transmembrane</keyword>
<accession>A0AAN8GAH0</accession>
<dbReference type="Proteomes" id="UP001335648">
    <property type="component" value="Unassembled WGS sequence"/>
</dbReference>
<keyword evidence="3" id="KW-1185">Reference proteome</keyword>
<gene>
    <name evidence="2" type="ORF">CesoFtcFv8_026435</name>
</gene>
<keyword evidence="1" id="KW-0472">Membrane</keyword>
<keyword evidence="1" id="KW-1133">Transmembrane helix</keyword>
<sequence length="99" mass="10863">MAKRGRTLTSNVRIGPETRVQTGLRTQSCHQRSSEIRFVLKLLSARLTAVFLLALSQSVVLVLSQSVVLVLSQSVVLVLVQVVVLVLQQRVNTVGIPRC</sequence>
<organism evidence="2 3">
    <name type="scientific">Champsocephalus esox</name>
    <name type="common">pike icefish</name>
    <dbReference type="NCBI Taxonomy" id="159716"/>
    <lineage>
        <taxon>Eukaryota</taxon>
        <taxon>Metazoa</taxon>
        <taxon>Chordata</taxon>
        <taxon>Craniata</taxon>
        <taxon>Vertebrata</taxon>
        <taxon>Euteleostomi</taxon>
        <taxon>Actinopterygii</taxon>
        <taxon>Neopterygii</taxon>
        <taxon>Teleostei</taxon>
        <taxon>Neoteleostei</taxon>
        <taxon>Acanthomorphata</taxon>
        <taxon>Eupercaria</taxon>
        <taxon>Perciformes</taxon>
        <taxon>Notothenioidei</taxon>
        <taxon>Channichthyidae</taxon>
        <taxon>Champsocephalus</taxon>
    </lineage>
</organism>
<dbReference type="EMBL" id="JAULUE010002067">
    <property type="protein sequence ID" value="KAK5877162.1"/>
    <property type="molecule type" value="Genomic_DNA"/>
</dbReference>
<proteinExistence type="predicted"/>
<feature type="transmembrane region" description="Helical" evidence="1">
    <location>
        <begin position="66"/>
        <end position="87"/>
    </location>
</feature>
<evidence type="ECO:0000256" key="1">
    <source>
        <dbReference type="SAM" id="Phobius"/>
    </source>
</evidence>
<name>A0AAN8GAH0_9TELE</name>
<dbReference type="AlphaFoldDB" id="A0AAN8GAH0"/>
<feature type="transmembrane region" description="Helical" evidence="1">
    <location>
        <begin position="38"/>
        <end position="60"/>
    </location>
</feature>
<evidence type="ECO:0000313" key="2">
    <source>
        <dbReference type="EMBL" id="KAK5877162.1"/>
    </source>
</evidence>
<comment type="caution">
    <text evidence="2">The sequence shown here is derived from an EMBL/GenBank/DDBJ whole genome shotgun (WGS) entry which is preliminary data.</text>
</comment>
<evidence type="ECO:0000313" key="3">
    <source>
        <dbReference type="Proteomes" id="UP001335648"/>
    </source>
</evidence>
<reference evidence="2 3" key="1">
    <citation type="journal article" date="2023" name="Mol. Biol. Evol.">
        <title>Genomics of Secondarily Temperate Adaptation in the Only Non-Antarctic Icefish.</title>
        <authorList>
            <person name="Rivera-Colon A.G."/>
            <person name="Rayamajhi N."/>
            <person name="Minhas B.F."/>
            <person name="Madrigal G."/>
            <person name="Bilyk K.T."/>
            <person name="Yoon V."/>
            <person name="Hune M."/>
            <person name="Gregory S."/>
            <person name="Cheng C.H.C."/>
            <person name="Catchen J.M."/>
        </authorList>
    </citation>
    <scope>NUCLEOTIDE SEQUENCE [LARGE SCALE GENOMIC DNA]</scope>
    <source>
        <strain evidence="2">JC2023a</strain>
    </source>
</reference>